<evidence type="ECO:0000256" key="7">
    <source>
        <dbReference type="SAM" id="Phobius"/>
    </source>
</evidence>
<dbReference type="AlphaFoldDB" id="A0A1M6LH38"/>
<protein>
    <submittedName>
        <fullName evidence="10">Leader peptidase (Prepilin peptidase) / N-methyltransferase</fullName>
    </submittedName>
</protein>
<comment type="subcellular location">
    <subcellularLocation>
        <location evidence="1">Cell membrane</location>
        <topology evidence="1">Multi-pass membrane protein</topology>
    </subcellularLocation>
</comment>
<keyword evidence="10" id="KW-0808">Transferase</keyword>
<dbReference type="STRING" id="1121331.SAMN02745248_00755"/>
<evidence type="ECO:0000259" key="9">
    <source>
        <dbReference type="Pfam" id="PF06750"/>
    </source>
</evidence>
<dbReference type="Pfam" id="PF06750">
    <property type="entry name" value="A24_N_bact"/>
    <property type="match status" value="1"/>
</dbReference>
<feature type="transmembrane region" description="Helical" evidence="7">
    <location>
        <begin position="192"/>
        <end position="213"/>
    </location>
</feature>
<organism evidence="10 11">
    <name type="scientific">Hathewaya proteolytica DSM 3090</name>
    <dbReference type="NCBI Taxonomy" id="1121331"/>
    <lineage>
        <taxon>Bacteria</taxon>
        <taxon>Bacillati</taxon>
        <taxon>Bacillota</taxon>
        <taxon>Clostridia</taxon>
        <taxon>Eubacteriales</taxon>
        <taxon>Clostridiaceae</taxon>
        <taxon>Hathewaya</taxon>
    </lineage>
</organism>
<dbReference type="InterPro" id="IPR010627">
    <property type="entry name" value="Prepilin_pept_A24_N"/>
</dbReference>
<reference evidence="10 11" key="1">
    <citation type="submission" date="2016-11" db="EMBL/GenBank/DDBJ databases">
        <authorList>
            <person name="Jaros S."/>
            <person name="Januszkiewicz K."/>
            <person name="Wedrychowicz H."/>
        </authorList>
    </citation>
    <scope>NUCLEOTIDE SEQUENCE [LARGE SCALE GENOMIC DNA]</scope>
    <source>
        <strain evidence="10 11">DSM 3090</strain>
    </source>
</reference>
<dbReference type="Pfam" id="PF01478">
    <property type="entry name" value="Peptidase_A24"/>
    <property type="match status" value="1"/>
</dbReference>
<feature type="transmembrane region" description="Helical" evidence="7">
    <location>
        <begin position="151"/>
        <end position="172"/>
    </location>
</feature>
<keyword evidence="3" id="KW-1003">Cell membrane</keyword>
<proteinExistence type="inferred from homology"/>
<dbReference type="GO" id="GO:0004190">
    <property type="term" value="F:aspartic-type endopeptidase activity"/>
    <property type="evidence" value="ECO:0007669"/>
    <property type="project" value="InterPro"/>
</dbReference>
<dbReference type="Proteomes" id="UP000183952">
    <property type="component" value="Unassembled WGS sequence"/>
</dbReference>
<evidence type="ECO:0000256" key="4">
    <source>
        <dbReference type="ARBA" id="ARBA00022692"/>
    </source>
</evidence>
<evidence type="ECO:0000256" key="1">
    <source>
        <dbReference type="ARBA" id="ARBA00004651"/>
    </source>
</evidence>
<dbReference type="RefSeq" id="WP_072902500.1">
    <property type="nucleotide sequence ID" value="NZ_FRAD01000005.1"/>
</dbReference>
<evidence type="ECO:0000256" key="2">
    <source>
        <dbReference type="ARBA" id="ARBA00005801"/>
    </source>
</evidence>
<name>A0A1M6LH38_9CLOT</name>
<evidence type="ECO:0000256" key="6">
    <source>
        <dbReference type="ARBA" id="ARBA00023136"/>
    </source>
</evidence>
<dbReference type="InterPro" id="IPR050882">
    <property type="entry name" value="Prepilin_peptidase/N-MTase"/>
</dbReference>
<evidence type="ECO:0000259" key="8">
    <source>
        <dbReference type="Pfam" id="PF01478"/>
    </source>
</evidence>
<feature type="transmembrane region" description="Helical" evidence="7">
    <location>
        <begin position="222"/>
        <end position="240"/>
    </location>
</feature>
<feature type="transmembrane region" description="Helical" evidence="7">
    <location>
        <begin position="100"/>
        <end position="118"/>
    </location>
</feature>
<evidence type="ECO:0000313" key="11">
    <source>
        <dbReference type="Proteomes" id="UP000183952"/>
    </source>
</evidence>
<dbReference type="OrthoDB" id="9789291at2"/>
<dbReference type="PANTHER" id="PTHR30487">
    <property type="entry name" value="TYPE 4 PREPILIN-LIKE PROTEINS LEADER PEPTIDE-PROCESSING ENZYME"/>
    <property type="match status" value="1"/>
</dbReference>
<keyword evidence="11" id="KW-1185">Reference proteome</keyword>
<accession>A0A1M6LH38</accession>
<feature type="domain" description="Prepilin type IV endopeptidase peptidase" evidence="8">
    <location>
        <begin position="104"/>
        <end position="209"/>
    </location>
</feature>
<comment type="similarity">
    <text evidence="2">Belongs to the peptidase A24 family.</text>
</comment>
<feature type="transmembrane region" description="Helical" evidence="7">
    <location>
        <begin position="124"/>
        <end position="144"/>
    </location>
</feature>
<keyword evidence="10" id="KW-0489">Methyltransferase</keyword>
<dbReference type="GO" id="GO:0005886">
    <property type="term" value="C:plasma membrane"/>
    <property type="evidence" value="ECO:0007669"/>
    <property type="project" value="UniProtKB-SubCell"/>
</dbReference>
<gene>
    <name evidence="10" type="ORF">SAMN02745248_00755</name>
</gene>
<evidence type="ECO:0000256" key="5">
    <source>
        <dbReference type="ARBA" id="ARBA00022989"/>
    </source>
</evidence>
<keyword evidence="4 7" id="KW-0812">Transmembrane</keyword>
<keyword evidence="6 7" id="KW-0472">Membrane</keyword>
<dbReference type="EMBL" id="FRAD01000005">
    <property type="protein sequence ID" value="SHJ70458.1"/>
    <property type="molecule type" value="Genomic_DNA"/>
</dbReference>
<dbReference type="Gene3D" id="1.20.120.1220">
    <property type="match status" value="1"/>
</dbReference>
<feature type="transmembrane region" description="Helical" evidence="7">
    <location>
        <begin position="6"/>
        <end position="24"/>
    </location>
</feature>
<sequence length="253" mass="28136">MDYLIYAIIFFMGASVGSFLNVCASRIPAEESIVKPPSHCNDCGYVLAWYDLIPLFSWLFLRGKCRKCGAKLSSRYFFVELFTGLMFLLLFMEFGVSLKFAVYLIFTCFLIVIGLIDFDTQDIYDIHIIAPAVVQLVFIAYMFLKGENVMTYFYGALAGGGFISLIVILTHGMGWGDAELCALCGLVLGFKYTLLTIFIAIVLGGIVGVIVLLTRKKGRKDAIAFGPFIAMGAMAAMLWGQQLIDCYVRLIVR</sequence>
<evidence type="ECO:0000313" key="10">
    <source>
        <dbReference type="EMBL" id="SHJ70458.1"/>
    </source>
</evidence>
<feature type="transmembrane region" description="Helical" evidence="7">
    <location>
        <begin position="44"/>
        <end position="61"/>
    </location>
</feature>
<dbReference type="GO" id="GO:0032259">
    <property type="term" value="P:methylation"/>
    <property type="evidence" value="ECO:0007669"/>
    <property type="project" value="UniProtKB-KW"/>
</dbReference>
<evidence type="ECO:0000256" key="3">
    <source>
        <dbReference type="ARBA" id="ARBA00022475"/>
    </source>
</evidence>
<dbReference type="GO" id="GO:0008168">
    <property type="term" value="F:methyltransferase activity"/>
    <property type="evidence" value="ECO:0007669"/>
    <property type="project" value="UniProtKB-KW"/>
</dbReference>
<dbReference type="InterPro" id="IPR000045">
    <property type="entry name" value="Prepilin_IV_endopep_pep"/>
</dbReference>
<dbReference type="PANTHER" id="PTHR30487:SF0">
    <property type="entry name" value="PREPILIN LEADER PEPTIDASE_N-METHYLTRANSFERASE-RELATED"/>
    <property type="match status" value="1"/>
</dbReference>
<dbReference type="GO" id="GO:0006465">
    <property type="term" value="P:signal peptide processing"/>
    <property type="evidence" value="ECO:0007669"/>
    <property type="project" value="TreeGrafter"/>
</dbReference>
<keyword evidence="5 7" id="KW-1133">Transmembrane helix</keyword>
<feature type="transmembrane region" description="Helical" evidence="7">
    <location>
        <begin position="73"/>
        <end position="91"/>
    </location>
</feature>
<feature type="domain" description="Prepilin peptidase A24 N-terminal" evidence="9">
    <location>
        <begin position="12"/>
        <end position="94"/>
    </location>
</feature>